<evidence type="ECO:0000313" key="3">
    <source>
        <dbReference type="EMBL" id="ARU99440.1"/>
    </source>
</evidence>
<evidence type="ECO:0000313" key="4">
    <source>
        <dbReference type="Proteomes" id="UP000195729"/>
    </source>
</evidence>
<reference evidence="4 5" key="1">
    <citation type="submission" date="2016-05" db="EMBL/GenBank/DDBJ databases">
        <title>Complete genome sequence of two 2,5-diketo-D-glunonic acid producing strain Tatumella citrea.</title>
        <authorList>
            <person name="Duan C."/>
            <person name="Yang J."/>
            <person name="Yang S."/>
        </authorList>
    </citation>
    <scope>NUCLEOTIDE SEQUENCE [LARGE SCALE GENOMIC DNA]</scope>
    <source>
        <strain evidence="3 4">ATCC 39140</strain>
        <strain evidence="2 5">DSM 13699</strain>
    </source>
</reference>
<gene>
    <name evidence="2" type="ORF">A7K98_17610</name>
    <name evidence="3" type="ORF">A7K99_17595</name>
</gene>
<accession>A0A1Y0LP01</accession>
<feature type="compositionally biased region" description="Polar residues" evidence="1">
    <location>
        <begin position="56"/>
        <end position="69"/>
    </location>
</feature>
<evidence type="ECO:0000256" key="1">
    <source>
        <dbReference type="SAM" id="MobiDB-lite"/>
    </source>
</evidence>
<dbReference type="EMBL" id="CP015581">
    <property type="protein sequence ID" value="ARU99440.1"/>
    <property type="molecule type" value="Genomic_DNA"/>
</dbReference>
<evidence type="ECO:0000313" key="5">
    <source>
        <dbReference type="Proteomes" id="UP000195814"/>
    </source>
</evidence>
<proteinExistence type="predicted"/>
<keyword evidence="4" id="KW-1185">Reference proteome</keyword>
<name>A0A1Y0LP01_TATCI</name>
<dbReference type="AlphaFoldDB" id="A0A1Y0LP01"/>
<organism evidence="2 5">
    <name type="scientific">Tatumella citrea</name>
    <name type="common">Pantoea citrea</name>
    <dbReference type="NCBI Taxonomy" id="53336"/>
    <lineage>
        <taxon>Bacteria</taxon>
        <taxon>Pseudomonadati</taxon>
        <taxon>Pseudomonadota</taxon>
        <taxon>Gammaproteobacteria</taxon>
        <taxon>Enterobacterales</taxon>
        <taxon>Erwiniaceae</taxon>
        <taxon>Tatumella</taxon>
    </lineage>
</organism>
<sequence>MPSTQKNEDSHRKDNNYSYYYKQVTRLTMVSFPTIHGGFSEIASRQTTVHKHQIGASLQTNEPKNNKSINCEPVVS</sequence>
<feature type="region of interest" description="Disordered" evidence="1">
    <location>
        <begin position="55"/>
        <end position="76"/>
    </location>
</feature>
<dbReference type="KEGG" id="tci:A7K98_17610"/>
<dbReference type="Proteomes" id="UP000195814">
    <property type="component" value="Chromosome"/>
</dbReference>
<evidence type="ECO:0000313" key="2">
    <source>
        <dbReference type="EMBL" id="ARU95399.1"/>
    </source>
</evidence>
<protein>
    <submittedName>
        <fullName evidence="2">Uncharacterized protein</fullName>
    </submittedName>
</protein>
<dbReference type="Proteomes" id="UP000195729">
    <property type="component" value="Chromosome"/>
</dbReference>
<dbReference type="EMBL" id="CP015579">
    <property type="protein sequence ID" value="ARU95399.1"/>
    <property type="molecule type" value="Genomic_DNA"/>
</dbReference>